<keyword evidence="5 8" id="KW-0812">Transmembrane</keyword>
<keyword evidence="7 8" id="KW-0472">Membrane</keyword>
<gene>
    <name evidence="9" type="ORF">OOJ09_30495</name>
</gene>
<keyword evidence="4" id="KW-0997">Cell inner membrane</keyword>
<dbReference type="CDD" id="cd06579">
    <property type="entry name" value="TM_PBP1_transp_AraH_like"/>
    <property type="match status" value="1"/>
</dbReference>
<feature type="transmembrane region" description="Helical" evidence="8">
    <location>
        <begin position="169"/>
        <end position="189"/>
    </location>
</feature>
<feature type="transmembrane region" description="Helical" evidence="8">
    <location>
        <begin position="219"/>
        <end position="237"/>
    </location>
</feature>
<feature type="transmembrane region" description="Helical" evidence="8">
    <location>
        <begin position="52"/>
        <end position="70"/>
    </location>
</feature>
<feature type="transmembrane region" description="Helical" evidence="8">
    <location>
        <begin position="103"/>
        <end position="124"/>
    </location>
</feature>
<name>A0ABT4R429_9HYPH</name>
<evidence type="ECO:0000256" key="6">
    <source>
        <dbReference type="ARBA" id="ARBA00022989"/>
    </source>
</evidence>
<feature type="transmembrane region" description="Helical" evidence="8">
    <location>
        <begin position="298"/>
        <end position="317"/>
    </location>
</feature>
<feature type="transmembrane region" description="Helical" evidence="8">
    <location>
        <begin position="249"/>
        <end position="266"/>
    </location>
</feature>
<dbReference type="PANTHER" id="PTHR32196">
    <property type="entry name" value="ABC TRANSPORTER PERMEASE PROTEIN YPHD-RELATED-RELATED"/>
    <property type="match status" value="1"/>
</dbReference>
<keyword evidence="2" id="KW-0813">Transport</keyword>
<protein>
    <submittedName>
        <fullName evidence="9">ABC transporter permease</fullName>
    </submittedName>
</protein>
<evidence type="ECO:0000256" key="5">
    <source>
        <dbReference type="ARBA" id="ARBA00022692"/>
    </source>
</evidence>
<dbReference type="Pfam" id="PF02653">
    <property type="entry name" value="BPD_transp_2"/>
    <property type="match status" value="1"/>
</dbReference>
<evidence type="ECO:0000313" key="10">
    <source>
        <dbReference type="Proteomes" id="UP001152178"/>
    </source>
</evidence>
<evidence type="ECO:0000256" key="8">
    <source>
        <dbReference type="SAM" id="Phobius"/>
    </source>
</evidence>
<comment type="caution">
    <text evidence="9">The sequence shown here is derived from an EMBL/GenBank/DDBJ whole genome shotgun (WGS) entry which is preliminary data.</text>
</comment>
<evidence type="ECO:0000256" key="3">
    <source>
        <dbReference type="ARBA" id="ARBA00022475"/>
    </source>
</evidence>
<dbReference type="Proteomes" id="UP001152178">
    <property type="component" value="Unassembled WGS sequence"/>
</dbReference>
<evidence type="ECO:0000256" key="2">
    <source>
        <dbReference type="ARBA" id="ARBA00022448"/>
    </source>
</evidence>
<dbReference type="InterPro" id="IPR001851">
    <property type="entry name" value="ABC_transp_permease"/>
</dbReference>
<reference evidence="9" key="1">
    <citation type="submission" date="2022-11" db="EMBL/GenBank/DDBJ databases">
        <authorList>
            <person name="Coimbra C."/>
        </authorList>
    </citation>
    <scope>NUCLEOTIDE SEQUENCE</scope>
    <source>
        <strain evidence="9">Jales19</strain>
    </source>
</reference>
<keyword evidence="6 8" id="KW-1133">Transmembrane helix</keyword>
<dbReference type="RefSeq" id="WP_269908762.1">
    <property type="nucleotide sequence ID" value="NZ_JAPFQA010000029.1"/>
</dbReference>
<keyword evidence="10" id="KW-1185">Reference proteome</keyword>
<keyword evidence="3" id="KW-1003">Cell membrane</keyword>
<organism evidence="9 10">
    <name type="scientific">Mesorhizobium qingshengii</name>
    <dbReference type="NCBI Taxonomy" id="1165689"/>
    <lineage>
        <taxon>Bacteria</taxon>
        <taxon>Pseudomonadati</taxon>
        <taxon>Pseudomonadota</taxon>
        <taxon>Alphaproteobacteria</taxon>
        <taxon>Hyphomicrobiales</taxon>
        <taxon>Phyllobacteriaceae</taxon>
        <taxon>Mesorhizobium</taxon>
    </lineage>
</organism>
<dbReference type="PANTHER" id="PTHR32196:SF21">
    <property type="entry name" value="ABC TRANSPORTER PERMEASE PROTEIN YPHD-RELATED"/>
    <property type="match status" value="1"/>
</dbReference>
<feature type="transmembrane region" description="Helical" evidence="8">
    <location>
        <begin position="25"/>
        <end position="45"/>
    </location>
</feature>
<accession>A0ABT4R429</accession>
<dbReference type="EMBL" id="JAPFQA010000029">
    <property type="protein sequence ID" value="MCZ8548515.1"/>
    <property type="molecule type" value="Genomic_DNA"/>
</dbReference>
<evidence type="ECO:0000313" key="9">
    <source>
        <dbReference type="EMBL" id="MCZ8548515.1"/>
    </source>
</evidence>
<sequence length="320" mass="32428">MTSTPDAAIAASPATPRQRLAPADLARFSLVLAIVVLALSTPGFLSRPSLIALINAMSLVGCVALAMTFITLGGNIMSFSLGATTSVAGIVFMATLGLGLLPAIVVAIVAGVVISAAQGAVIGWLRANPIIVSMAAYALLIGATQMIVGPKVDAPNLAYEVLKQRLFGVPASFLVLAAMAVLGQLVLTFTRFGHELMLVGSNARAAEAAGLDVGRVTTAAYMVAGAFSAVAGILVASRFGSADMQTARGFEFTAIAAVLVGGTAIGGGKGSLWQTFIGVAVMATINAVTLLRGFSIEIQQLVVGLAVLGVIVFQGIGRRT</sequence>
<evidence type="ECO:0000256" key="4">
    <source>
        <dbReference type="ARBA" id="ARBA00022519"/>
    </source>
</evidence>
<evidence type="ECO:0000256" key="1">
    <source>
        <dbReference type="ARBA" id="ARBA00004651"/>
    </source>
</evidence>
<proteinExistence type="predicted"/>
<evidence type="ECO:0000256" key="7">
    <source>
        <dbReference type="ARBA" id="ARBA00023136"/>
    </source>
</evidence>
<comment type="subcellular location">
    <subcellularLocation>
        <location evidence="1">Cell membrane</location>
        <topology evidence="1">Multi-pass membrane protein</topology>
    </subcellularLocation>
</comment>
<feature type="transmembrane region" description="Helical" evidence="8">
    <location>
        <begin position="76"/>
        <end position="96"/>
    </location>
</feature>
<feature type="transmembrane region" description="Helical" evidence="8">
    <location>
        <begin position="272"/>
        <end position="291"/>
    </location>
</feature>